<accession>A0ABV2KWN8</accession>
<protein>
    <submittedName>
        <fullName evidence="2">Response regulator of citrate/malate metabolism</fullName>
    </submittedName>
</protein>
<sequence length="460" mass="53641">MSNDTQERLLDKSIKINYSIIKNIHSNNLKQAATKYKDVLQQLESFVEMNREIYDKRTIFYGKVSQLQKLHKSIVGKLTNNETDGLVDQLNHQVLPLYEDLKYYVRERHFHETYGINVFNKMFGSFKVQGLFEQIDHGVWHDVQHYWKGQFGKFIDPMLHLAYHGVHGVSEPRLISQEMFNKVMLPYFNPLTFGNFYSDKNVYDMLITDEHHPDVVLKCVNRQYFDDVNKDLTPQEARDRLHQYEEDLIIKDSKANDGKGVEKLRYLEGQFELEGDVVDFDKLHETFGKDYTIQRMIRQHALMAKPHPESVNTLRMVTLRWNHDIHYLLTYARFGSDGAIKDNGGEGGICVGVRDDGSFLPYGVCNDASIVHEHPTSGVSFAGLDAIPHFDEFISFVKTLHRRILHHNYVSWDIAMGEDGNPIFIEMNFRGPVWKYQLANEKPLFGEMTEEIIQEVQNQK</sequence>
<evidence type="ECO:0000259" key="1">
    <source>
        <dbReference type="Pfam" id="PF14397"/>
    </source>
</evidence>
<name>A0ABV2KWN8_9BACI</name>
<proteinExistence type="predicted"/>
<gene>
    <name evidence="2" type="ORF">ABID56_001065</name>
</gene>
<dbReference type="Proteomes" id="UP001549167">
    <property type="component" value="Unassembled WGS sequence"/>
</dbReference>
<organism evidence="2 3">
    <name type="scientific">Alkalibacillus flavidus</name>
    <dbReference type="NCBI Taxonomy" id="546021"/>
    <lineage>
        <taxon>Bacteria</taxon>
        <taxon>Bacillati</taxon>
        <taxon>Bacillota</taxon>
        <taxon>Bacilli</taxon>
        <taxon>Bacillales</taxon>
        <taxon>Bacillaceae</taxon>
        <taxon>Alkalibacillus</taxon>
    </lineage>
</organism>
<dbReference type="InterPro" id="IPR039523">
    <property type="entry name" value="RimK-rel_E_lig_ATP-grasp"/>
</dbReference>
<evidence type="ECO:0000313" key="3">
    <source>
        <dbReference type="Proteomes" id="UP001549167"/>
    </source>
</evidence>
<reference evidence="2 3" key="1">
    <citation type="submission" date="2024-06" db="EMBL/GenBank/DDBJ databases">
        <title>Genomic Encyclopedia of Type Strains, Phase IV (KMG-IV): sequencing the most valuable type-strain genomes for metagenomic binning, comparative biology and taxonomic classification.</title>
        <authorList>
            <person name="Goeker M."/>
        </authorList>
    </citation>
    <scope>NUCLEOTIDE SEQUENCE [LARGE SCALE GENOMIC DNA]</scope>
    <source>
        <strain evidence="2 3">DSM 23520</strain>
    </source>
</reference>
<keyword evidence="3" id="KW-1185">Reference proteome</keyword>
<dbReference type="EMBL" id="JBEPMX010000004">
    <property type="protein sequence ID" value="MET3682975.1"/>
    <property type="molecule type" value="Genomic_DNA"/>
</dbReference>
<evidence type="ECO:0000313" key="2">
    <source>
        <dbReference type="EMBL" id="MET3682975.1"/>
    </source>
</evidence>
<dbReference type="Pfam" id="PF14397">
    <property type="entry name" value="ATPgrasp_ST"/>
    <property type="match status" value="1"/>
</dbReference>
<feature type="domain" description="Alpha-L-glutamate ligase-related protein ATP-grasp" evidence="1">
    <location>
        <begin position="195"/>
        <end position="448"/>
    </location>
</feature>
<comment type="caution">
    <text evidence="2">The sequence shown here is derived from an EMBL/GenBank/DDBJ whole genome shotgun (WGS) entry which is preliminary data.</text>
</comment>
<dbReference type="SUPFAM" id="SSF56059">
    <property type="entry name" value="Glutathione synthetase ATP-binding domain-like"/>
    <property type="match status" value="1"/>
</dbReference>
<dbReference type="RefSeq" id="WP_354219572.1">
    <property type="nucleotide sequence ID" value="NZ_JBEPMX010000004.1"/>
</dbReference>